<reference evidence="2" key="1">
    <citation type="journal article" date="2019" name="Int. J. Syst. Evol. Microbiol.">
        <title>The Global Catalogue of Microorganisms (GCM) 10K type strain sequencing project: providing services to taxonomists for standard genome sequencing and annotation.</title>
        <authorList>
            <consortium name="The Broad Institute Genomics Platform"/>
            <consortium name="The Broad Institute Genome Sequencing Center for Infectious Disease"/>
            <person name="Wu L."/>
            <person name="Ma J."/>
        </authorList>
    </citation>
    <scope>NUCLEOTIDE SEQUENCE [LARGE SCALE GENOMIC DNA]</scope>
    <source>
        <strain evidence="2">CCUG 54522</strain>
    </source>
</reference>
<protein>
    <submittedName>
        <fullName evidence="1">Uncharacterized protein</fullName>
    </submittedName>
</protein>
<comment type="caution">
    <text evidence="1">The sequence shown here is derived from an EMBL/GenBank/DDBJ whole genome shotgun (WGS) entry which is preliminary data.</text>
</comment>
<evidence type="ECO:0000313" key="1">
    <source>
        <dbReference type="EMBL" id="MFC6044862.1"/>
    </source>
</evidence>
<name>A0ABW1LNL6_9ACTN</name>
<proteinExistence type="predicted"/>
<dbReference type="RefSeq" id="WP_379157022.1">
    <property type="nucleotide sequence ID" value="NZ_JBHSRJ010000006.1"/>
</dbReference>
<accession>A0ABW1LNL6</accession>
<dbReference type="Proteomes" id="UP001596135">
    <property type="component" value="Unassembled WGS sequence"/>
</dbReference>
<keyword evidence="2" id="KW-1185">Reference proteome</keyword>
<dbReference type="EMBL" id="JBHSRJ010000006">
    <property type="protein sequence ID" value="MFC6044862.1"/>
    <property type="molecule type" value="Genomic_DNA"/>
</dbReference>
<gene>
    <name evidence="1" type="ORF">ACFPYL_17360</name>
</gene>
<organism evidence="1 2">
    <name type="scientific">Nocardioides hankookensis</name>
    <dbReference type="NCBI Taxonomy" id="443157"/>
    <lineage>
        <taxon>Bacteria</taxon>
        <taxon>Bacillati</taxon>
        <taxon>Actinomycetota</taxon>
        <taxon>Actinomycetes</taxon>
        <taxon>Propionibacteriales</taxon>
        <taxon>Nocardioidaceae</taxon>
        <taxon>Nocardioides</taxon>
    </lineage>
</organism>
<sequence>MSDQMSPTVHVDLAWLALDAEFTRLLAASDGYLCPDARHGLGDAAFDFYDWGRHVPDPSMVQEPGPLAGADAAGVISGMVEQLQPLVDQAAAGADVGEYLRLERVQFFLRSAAEAQRSRPETGG</sequence>
<evidence type="ECO:0000313" key="2">
    <source>
        <dbReference type="Proteomes" id="UP001596135"/>
    </source>
</evidence>